<feature type="signal peptide" evidence="1">
    <location>
        <begin position="1"/>
        <end position="23"/>
    </location>
</feature>
<comment type="caution">
    <text evidence="2">The sequence shown here is derived from an EMBL/GenBank/DDBJ whole genome shotgun (WGS) entry which is preliminary data.</text>
</comment>
<evidence type="ECO:0000256" key="1">
    <source>
        <dbReference type="SAM" id="SignalP"/>
    </source>
</evidence>
<name>A0A9X0EHC4_9PSED</name>
<organism evidence="2 3">
    <name type="scientific">Pseudomonas lutea</name>
    <dbReference type="NCBI Taxonomy" id="243924"/>
    <lineage>
        <taxon>Bacteria</taxon>
        <taxon>Pseudomonadati</taxon>
        <taxon>Pseudomonadota</taxon>
        <taxon>Gammaproteobacteria</taxon>
        <taxon>Pseudomonadales</taxon>
        <taxon>Pseudomonadaceae</taxon>
        <taxon>Pseudomonas</taxon>
    </lineage>
</organism>
<dbReference type="RefSeq" id="WP_037011338.1">
    <property type="nucleotide sequence ID" value="NZ_JRMB01000001.1"/>
</dbReference>
<reference evidence="2 3" key="1">
    <citation type="submission" date="2014-09" db="EMBL/GenBank/DDBJ databases">
        <title>Genome sequence of Pseudomonas lutea strain DSM 17257T.</title>
        <authorList>
            <person name="Kwak Y."/>
            <person name="Shin J.-H."/>
        </authorList>
    </citation>
    <scope>NUCLEOTIDE SEQUENCE [LARGE SCALE GENOMIC DNA]</scope>
    <source>
        <strain evidence="2 3">DSM 17257</strain>
    </source>
</reference>
<proteinExistence type="predicted"/>
<keyword evidence="2" id="KW-0449">Lipoprotein</keyword>
<dbReference type="InterPro" id="IPR011990">
    <property type="entry name" value="TPR-like_helical_dom_sf"/>
</dbReference>
<dbReference type="Gene3D" id="1.25.40.10">
    <property type="entry name" value="Tetratricopeptide repeat domain"/>
    <property type="match status" value="1"/>
</dbReference>
<feature type="chain" id="PRO_5040868800" evidence="1">
    <location>
        <begin position="24"/>
        <end position="721"/>
    </location>
</feature>
<dbReference type="Proteomes" id="UP000029719">
    <property type="component" value="Unassembled WGS sequence"/>
</dbReference>
<dbReference type="OrthoDB" id="5583261at2"/>
<protein>
    <submittedName>
        <fullName evidence="2">Outer membrane assembly lipoprotein YfiO</fullName>
    </submittedName>
</protein>
<gene>
    <name evidence="2" type="ORF">LT42_08115</name>
</gene>
<sequence>MRIRSLTPLALIIGATLGGQAQASSDDSCYPDWSLLHDSLDVCNNLPFLTPGNDSRVNLRLLLADRNAVPLKPNALTDQELAEGYGPVPFAAFRLANEDIEGDESEESGAAAMSDLLGKLGLARDSNDTAGQAFLQGEGSRCRSNRDESAADFIGQLVDTEGLAVEERQSLARARLQMLQACTWEGDAQAGLVPSTVQSPEARAFAAYLQAAMDFYNGRFSEAEKAFASLADTAQPWLKETSLYMIARTRLNAAEQDAFDEYGSLKEDRDRAAYDSVAEAFDRYLSAYPDGHYTRSARGLLRRVHWLAGDADKLAADYTWQLTEAGDARASASPETLIQEADNKLLTGLTGATSSALITATHDLMIMRANLPNPLTREQLLAQKSLFDQQPAMFDYLQAAFAFYVDKKPAEALKRLPNDIPEKLGYLAFSQQTLRGLAMEAGNDLPAAQALWLKLLPLAQQPLQREQLELALAMNYQRSGQLRKVFAGDSPITSAQVRLILLGKAADASLLRQQIGEGISDTEKATAQFVLLYKELIRSQYAAFADDLKALPETPADTKLGTSLGYVYDAGHSLQLFRWNGAKAESGYACPSIGEVAGLLQTNARDAKGLNCLGEFILRNGLDGMPLDHQPGAGELGGSEPAFKGDVFSRLNGYQTVIADSKASSDDRAYALFRAINCYAPSGYNSCGGKDVAPAVRKGWFKQLKSTYSGTRWGKSLQYYW</sequence>
<accession>A0A9X0EHC4</accession>
<evidence type="ECO:0000313" key="3">
    <source>
        <dbReference type="Proteomes" id="UP000029719"/>
    </source>
</evidence>
<dbReference type="AlphaFoldDB" id="A0A9X0EHC4"/>
<keyword evidence="1" id="KW-0732">Signal</keyword>
<dbReference type="EMBL" id="JRMB01000001">
    <property type="protein sequence ID" value="KGF65862.1"/>
    <property type="molecule type" value="Genomic_DNA"/>
</dbReference>
<evidence type="ECO:0000313" key="2">
    <source>
        <dbReference type="EMBL" id="KGF65862.1"/>
    </source>
</evidence>